<dbReference type="GO" id="GO:0016020">
    <property type="term" value="C:membrane"/>
    <property type="evidence" value="ECO:0007669"/>
    <property type="project" value="InterPro"/>
</dbReference>
<keyword evidence="1" id="KW-0812">Transmembrane</keyword>
<dbReference type="InterPro" id="IPR009635">
    <property type="entry name" value="NPDC1"/>
</dbReference>
<dbReference type="PANTHER" id="PTHR23352">
    <property type="entry name" value="NEURAL PROLIFERATION DIFFERENTIATION AND CONTROL PROTEIN-1 NPDC-1 PROTEIN"/>
    <property type="match status" value="1"/>
</dbReference>
<proteinExistence type="predicted"/>
<dbReference type="PANTHER" id="PTHR23352:SF2">
    <property type="entry name" value="NEURAL PROLIFERATION DIFFERENTIATION AND CONTROL PROTEIN 1"/>
    <property type="match status" value="1"/>
</dbReference>
<feature type="signal peptide" evidence="2">
    <location>
        <begin position="1"/>
        <end position="27"/>
    </location>
</feature>
<dbReference type="AlphaFoldDB" id="A0AAV2U1M9"/>
<evidence type="ECO:0000313" key="3">
    <source>
        <dbReference type="EMBL" id="CAL5141450.1"/>
    </source>
</evidence>
<evidence type="ECO:0000256" key="1">
    <source>
        <dbReference type="SAM" id="Phobius"/>
    </source>
</evidence>
<reference evidence="3" key="1">
    <citation type="submission" date="2024-06" db="EMBL/GenBank/DDBJ databases">
        <authorList>
            <person name="Liu X."/>
            <person name="Lenzi L."/>
            <person name="Haldenby T S."/>
            <person name="Uol C."/>
        </authorList>
    </citation>
    <scope>NUCLEOTIDE SEQUENCE</scope>
</reference>
<evidence type="ECO:0000256" key="2">
    <source>
        <dbReference type="SAM" id="SignalP"/>
    </source>
</evidence>
<dbReference type="Pfam" id="PF06809">
    <property type="entry name" value="NPDC1"/>
    <property type="match status" value="1"/>
</dbReference>
<sequence length="162" mass="17809">MSGPCDMQPRLSIILTVLITYASPASASSTFLGLPLWVSISGCTFAAVFLLILVGGLVWMYRHKSPVDPESSNVSKRLSDEIYQPGDKNLAASAQRYHFLFQKQQMLTQMKDVGCECDNSVRSDSTGKEIIYSCPGLASIESIQIENPVFNISERDCCIKCS</sequence>
<organism evidence="3 4">
    <name type="scientific">Calicophoron daubneyi</name>
    <name type="common">Rumen fluke</name>
    <name type="synonym">Paramphistomum daubneyi</name>
    <dbReference type="NCBI Taxonomy" id="300641"/>
    <lineage>
        <taxon>Eukaryota</taxon>
        <taxon>Metazoa</taxon>
        <taxon>Spiralia</taxon>
        <taxon>Lophotrochozoa</taxon>
        <taxon>Platyhelminthes</taxon>
        <taxon>Trematoda</taxon>
        <taxon>Digenea</taxon>
        <taxon>Plagiorchiida</taxon>
        <taxon>Pronocephalata</taxon>
        <taxon>Paramphistomoidea</taxon>
        <taxon>Paramphistomidae</taxon>
        <taxon>Calicophoron</taxon>
    </lineage>
</organism>
<evidence type="ECO:0000313" key="4">
    <source>
        <dbReference type="Proteomes" id="UP001497525"/>
    </source>
</evidence>
<dbReference type="Proteomes" id="UP001497525">
    <property type="component" value="Unassembled WGS sequence"/>
</dbReference>
<keyword evidence="1" id="KW-0472">Membrane</keyword>
<keyword evidence="1" id="KW-1133">Transmembrane helix</keyword>
<keyword evidence="2" id="KW-0732">Signal</keyword>
<name>A0AAV2U1M9_CALDB</name>
<feature type="transmembrane region" description="Helical" evidence="1">
    <location>
        <begin position="37"/>
        <end position="61"/>
    </location>
</feature>
<gene>
    <name evidence="3" type="ORF">CDAUBV1_LOCUS16691</name>
</gene>
<comment type="caution">
    <text evidence="3">The sequence shown here is derived from an EMBL/GenBank/DDBJ whole genome shotgun (WGS) entry which is preliminary data.</text>
</comment>
<protein>
    <submittedName>
        <fullName evidence="3">Uncharacterized protein</fullName>
    </submittedName>
</protein>
<accession>A0AAV2U1M9</accession>
<feature type="chain" id="PRO_5043898392" evidence="2">
    <location>
        <begin position="28"/>
        <end position="162"/>
    </location>
</feature>
<dbReference type="EMBL" id="CAXLJL010000867">
    <property type="protein sequence ID" value="CAL5141450.1"/>
    <property type="molecule type" value="Genomic_DNA"/>
</dbReference>